<name>A0ACC9MYP2_9PSED</name>
<accession>A0ACC9MYP2</accession>
<protein>
    <submittedName>
        <fullName evidence="1">Uncharacterized protein</fullName>
    </submittedName>
</protein>
<comment type="caution">
    <text evidence="1">The sequence shown here is derived from an EMBL/GenBank/DDBJ whole genome shotgun (WGS) entry which is preliminary data.</text>
</comment>
<gene>
    <name evidence="1" type="ORF">CW309_24230</name>
</gene>
<reference evidence="1" key="1">
    <citation type="submission" date="2017-12" db="EMBL/GenBank/DDBJ databases">
        <title>High quality draft genome sequence of Pseudomonas hunanensis P11 isolated from the high-arsenic soil.</title>
        <authorList>
            <person name="Pan J."/>
        </authorList>
    </citation>
    <scope>NUCLEOTIDE SEQUENCE</scope>
    <source>
        <strain evidence="1">P11</strain>
    </source>
</reference>
<dbReference type="EMBL" id="PISL01000035">
    <property type="protein sequence ID" value="PKF24039.1"/>
    <property type="molecule type" value="Genomic_DNA"/>
</dbReference>
<proteinExistence type="predicted"/>
<dbReference type="Proteomes" id="UP000236285">
    <property type="component" value="Unassembled WGS sequence"/>
</dbReference>
<sequence>MTDETPKKIDYHYSMLANIINRDSRAKIKDIKDYRELIDTTLRPLNEKYTNRYKTEENDDPETIKILNNITRRLHYSRHNEILIKTLVLTIFSTFESIFVSASTFIIAINDKTEEFKKLQTTRYRFKKNITRHKLFLATFGIELNPEHWRAIENLSNLRNIIAHADGEITDEYKNTAKTLANSSIHIHNKKYWLDIDTAYIDEILPIIESTLSLFQKQILKLPPLKARTK</sequence>
<evidence type="ECO:0000313" key="2">
    <source>
        <dbReference type="Proteomes" id="UP000236285"/>
    </source>
</evidence>
<keyword evidence="2" id="KW-1185">Reference proteome</keyword>
<evidence type="ECO:0000313" key="1">
    <source>
        <dbReference type="EMBL" id="PKF24039.1"/>
    </source>
</evidence>
<organism evidence="1 2">
    <name type="scientific">Pseudomonas hunanensis</name>
    <dbReference type="NCBI Taxonomy" id="1247546"/>
    <lineage>
        <taxon>Bacteria</taxon>
        <taxon>Pseudomonadati</taxon>
        <taxon>Pseudomonadota</taxon>
        <taxon>Gammaproteobacteria</taxon>
        <taxon>Pseudomonadales</taxon>
        <taxon>Pseudomonadaceae</taxon>
        <taxon>Pseudomonas</taxon>
    </lineage>
</organism>